<reference evidence="2" key="2">
    <citation type="submission" date="2024-06" db="EMBL/GenBank/DDBJ databases">
        <title>Micromonospora mangrovi CCTCC AA 2012012 genome sequences.</title>
        <authorList>
            <person name="Gao J."/>
        </authorList>
    </citation>
    <scope>NUCLEOTIDE SEQUENCE</scope>
    <source>
        <strain evidence="2">CCTCC AA 2012012</strain>
    </source>
</reference>
<evidence type="ECO:0000313" key="2">
    <source>
        <dbReference type="EMBL" id="XCH76376.1"/>
    </source>
</evidence>
<dbReference type="AlphaFoldDB" id="A0AAU7ME38"/>
<protein>
    <submittedName>
        <fullName evidence="1">Uncharacterized protein</fullName>
    </submittedName>
</protein>
<reference evidence="1" key="1">
    <citation type="submission" date="2024-01" db="EMBL/GenBank/DDBJ databases">
        <title>The genome sequence of Micromonospora mangrovi CCTCC AA 2012012.</title>
        <authorList>
            <person name="Gao J."/>
        </authorList>
    </citation>
    <scope>NUCLEOTIDE SEQUENCE</scope>
    <source>
        <strain evidence="1">CCTCC AA 2012012</strain>
    </source>
</reference>
<organism evidence="1">
    <name type="scientific">Micromonospora sp. CCTCC AA 2012012</name>
    <dbReference type="NCBI Taxonomy" id="3111921"/>
    <lineage>
        <taxon>Bacteria</taxon>
        <taxon>Bacillati</taxon>
        <taxon>Actinomycetota</taxon>
        <taxon>Actinomycetes</taxon>
        <taxon>Micromonosporales</taxon>
        <taxon>Micromonosporaceae</taxon>
        <taxon>Micromonospora</taxon>
    </lineage>
</organism>
<dbReference type="RefSeq" id="WP_350936704.1">
    <property type="nucleotide sequence ID" value="NZ_CP157762.1"/>
</dbReference>
<proteinExistence type="predicted"/>
<gene>
    <name evidence="2" type="ORF">ABUL08_09880</name>
    <name evidence="1" type="ORF">VK199_09830</name>
</gene>
<dbReference type="EMBL" id="CP159342">
    <property type="protein sequence ID" value="XCH76376.1"/>
    <property type="molecule type" value="Genomic_DNA"/>
</dbReference>
<accession>A0AAU7ME38</accession>
<evidence type="ECO:0000313" key="1">
    <source>
        <dbReference type="EMBL" id="XBP95672.1"/>
    </source>
</evidence>
<dbReference type="EMBL" id="CP157762">
    <property type="protein sequence ID" value="XBP95672.1"/>
    <property type="molecule type" value="Genomic_DNA"/>
</dbReference>
<name>A0AAU7ME38_9ACTN</name>
<sequence length="60" mass="6683">MRAPPDALDAVRRRLVEHPHLADVLSTWGPHAGDAVPELVAVPPALAERRRWHWCASATR</sequence>